<evidence type="ECO:0000259" key="4">
    <source>
        <dbReference type="PROSITE" id="PS50949"/>
    </source>
</evidence>
<keyword evidence="3" id="KW-0804">Transcription</keyword>
<feature type="domain" description="HTH gntR-type" evidence="4">
    <location>
        <begin position="4"/>
        <end position="72"/>
    </location>
</feature>
<keyword evidence="1" id="KW-0805">Transcription regulation</keyword>
<keyword evidence="2" id="KW-0238">DNA-binding</keyword>
<dbReference type="OrthoDB" id="4535513at2"/>
<gene>
    <name evidence="5" type="ORF">DBZ45_07480</name>
</gene>
<dbReference type="PROSITE" id="PS50949">
    <property type="entry name" value="HTH_GNTR"/>
    <property type="match status" value="1"/>
</dbReference>
<dbReference type="GO" id="GO:0003677">
    <property type="term" value="F:DNA binding"/>
    <property type="evidence" value="ECO:0007669"/>
    <property type="project" value="UniProtKB-KW"/>
</dbReference>
<comment type="caution">
    <text evidence="5">The sequence shown here is derived from an EMBL/GenBank/DDBJ whole genome shotgun (WGS) entry which is preliminary data.</text>
</comment>
<dbReference type="InterPro" id="IPR008920">
    <property type="entry name" value="TF_FadR/GntR_C"/>
</dbReference>
<dbReference type="InterPro" id="IPR036390">
    <property type="entry name" value="WH_DNA-bd_sf"/>
</dbReference>
<dbReference type="InterPro" id="IPR036388">
    <property type="entry name" value="WH-like_DNA-bd_sf"/>
</dbReference>
<dbReference type="Gene3D" id="1.10.10.10">
    <property type="entry name" value="Winged helix-like DNA-binding domain superfamily/Winged helix DNA-binding domain"/>
    <property type="match status" value="1"/>
</dbReference>
<dbReference type="EMBL" id="QLNP01000064">
    <property type="protein sequence ID" value="RAM37954.1"/>
    <property type="molecule type" value="Genomic_DNA"/>
</dbReference>
<dbReference type="PRINTS" id="PR00035">
    <property type="entry name" value="HTHGNTR"/>
</dbReference>
<dbReference type="SMART" id="SM00345">
    <property type="entry name" value="HTH_GNTR"/>
    <property type="match status" value="1"/>
</dbReference>
<dbReference type="AlphaFoldDB" id="A0A328HIG2"/>
<dbReference type="PANTHER" id="PTHR43537:SF44">
    <property type="entry name" value="GNTR FAMILY REGULATORY PROTEIN"/>
    <property type="match status" value="1"/>
</dbReference>
<protein>
    <submittedName>
        <fullName evidence="5">GntR family transcriptional regulator</fullName>
    </submittedName>
</protein>
<dbReference type="Pfam" id="PF07729">
    <property type="entry name" value="FCD"/>
    <property type="match status" value="1"/>
</dbReference>
<dbReference type="Proteomes" id="UP000249166">
    <property type="component" value="Unassembled WGS sequence"/>
</dbReference>
<dbReference type="SMART" id="SM00895">
    <property type="entry name" value="FCD"/>
    <property type="match status" value="1"/>
</dbReference>
<evidence type="ECO:0000256" key="2">
    <source>
        <dbReference type="ARBA" id="ARBA00023125"/>
    </source>
</evidence>
<accession>A0A328HIG2</accession>
<dbReference type="SUPFAM" id="SSF48008">
    <property type="entry name" value="GntR ligand-binding domain-like"/>
    <property type="match status" value="1"/>
</dbReference>
<sequence>MARKSLVGVVADELLDRIISGEFPPGSSVPGELELSARHDVSRMTVREAMKTLEAQRILSVERGRGTFVNPLNRWSSLEAVLRATSEGQNGPAAAVQLIELRRMLETGACELAAQRITDAELEGLRGCVADMRKAHQNNDVARFVAADLAFHDQILQASENVFVAVVFEPLHRVLEKGRTETSKVQDIQEHAIGHHQNIYEALAARDPQQARDAMDAHMQQTLSDLRSYVLEAPEESCQDARLG</sequence>
<evidence type="ECO:0000256" key="1">
    <source>
        <dbReference type="ARBA" id="ARBA00023015"/>
    </source>
</evidence>
<proteinExistence type="predicted"/>
<dbReference type="InterPro" id="IPR000524">
    <property type="entry name" value="Tscrpt_reg_HTH_GntR"/>
</dbReference>
<organism evidence="5 6">
    <name type="scientific">Arthrobacter globiformis</name>
    <dbReference type="NCBI Taxonomy" id="1665"/>
    <lineage>
        <taxon>Bacteria</taxon>
        <taxon>Bacillati</taxon>
        <taxon>Actinomycetota</taxon>
        <taxon>Actinomycetes</taxon>
        <taxon>Micrococcales</taxon>
        <taxon>Micrococcaceae</taxon>
        <taxon>Arthrobacter</taxon>
    </lineage>
</organism>
<evidence type="ECO:0000256" key="3">
    <source>
        <dbReference type="ARBA" id="ARBA00023163"/>
    </source>
</evidence>
<dbReference type="PANTHER" id="PTHR43537">
    <property type="entry name" value="TRANSCRIPTIONAL REGULATOR, GNTR FAMILY"/>
    <property type="match status" value="1"/>
</dbReference>
<evidence type="ECO:0000313" key="6">
    <source>
        <dbReference type="Proteomes" id="UP000249166"/>
    </source>
</evidence>
<dbReference type="GO" id="GO:0003700">
    <property type="term" value="F:DNA-binding transcription factor activity"/>
    <property type="evidence" value="ECO:0007669"/>
    <property type="project" value="InterPro"/>
</dbReference>
<name>A0A328HIG2_ARTGO</name>
<dbReference type="InterPro" id="IPR011711">
    <property type="entry name" value="GntR_C"/>
</dbReference>
<dbReference type="CDD" id="cd07377">
    <property type="entry name" value="WHTH_GntR"/>
    <property type="match status" value="1"/>
</dbReference>
<dbReference type="Gene3D" id="1.20.120.530">
    <property type="entry name" value="GntR ligand-binding domain-like"/>
    <property type="match status" value="1"/>
</dbReference>
<dbReference type="Pfam" id="PF00392">
    <property type="entry name" value="GntR"/>
    <property type="match status" value="1"/>
</dbReference>
<evidence type="ECO:0000313" key="5">
    <source>
        <dbReference type="EMBL" id="RAM37954.1"/>
    </source>
</evidence>
<dbReference type="SUPFAM" id="SSF46785">
    <property type="entry name" value="Winged helix' DNA-binding domain"/>
    <property type="match status" value="1"/>
</dbReference>
<reference evidence="5 6" key="1">
    <citation type="submission" date="2018-04" db="EMBL/GenBank/DDBJ databases">
        <title>Bacteria isolated from cave deposits of Manipur.</title>
        <authorList>
            <person name="Sahoo D."/>
            <person name="Sarangthem I."/>
            <person name="Nandeibam J."/>
        </authorList>
    </citation>
    <scope>NUCLEOTIDE SEQUENCE [LARGE SCALE GENOMIC DNA]</scope>
    <source>
        <strain evidence="6">mrc11</strain>
    </source>
</reference>
<dbReference type="RefSeq" id="WP_111903284.1">
    <property type="nucleotide sequence ID" value="NZ_QLNP01000064.1"/>
</dbReference>